<dbReference type="SMART" id="SM01260">
    <property type="entry name" value="LANC_like"/>
    <property type="match status" value="1"/>
</dbReference>
<gene>
    <name evidence="2" type="ORF">FCV25_07805</name>
</gene>
<dbReference type="GO" id="GO:0046872">
    <property type="term" value="F:metal ion binding"/>
    <property type="evidence" value="ECO:0007669"/>
    <property type="project" value="UniProtKB-KW"/>
</dbReference>
<dbReference type="InterPro" id="IPR007822">
    <property type="entry name" value="LANC-like"/>
</dbReference>
<evidence type="ECO:0000313" key="3">
    <source>
        <dbReference type="Proteomes" id="UP000472521"/>
    </source>
</evidence>
<dbReference type="Gene3D" id="1.50.10.20">
    <property type="match status" value="1"/>
</dbReference>
<dbReference type="EMBL" id="SWND01000004">
    <property type="protein sequence ID" value="NFF01678.1"/>
    <property type="molecule type" value="Genomic_DNA"/>
</dbReference>
<dbReference type="AlphaFoldDB" id="A0A6B4GPH8"/>
<dbReference type="SUPFAM" id="SSF158745">
    <property type="entry name" value="LanC-like"/>
    <property type="match status" value="1"/>
</dbReference>
<dbReference type="Proteomes" id="UP000472521">
    <property type="component" value="Unassembled WGS sequence"/>
</dbReference>
<accession>A0A6B4GPH8</accession>
<feature type="binding site" evidence="1">
    <location>
        <position position="291"/>
    </location>
    <ligand>
        <name>Zn(2+)</name>
        <dbReference type="ChEBI" id="CHEBI:29105"/>
    </ligand>
</feature>
<dbReference type="PRINTS" id="PR01950">
    <property type="entry name" value="LANCSUPER"/>
</dbReference>
<keyword evidence="1" id="KW-0862">Zinc</keyword>
<keyword evidence="1" id="KW-0479">Metal-binding</keyword>
<dbReference type="PRINTS" id="PR01955">
    <property type="entry name" value="LANCFRANKIA"/>
</dbReference>
<protein>
    <recommendedName>
        <fullName evidence="4">Lanthionine synthetase C family protein</fullName>
    </recommendedName>
</protein>
<comment type="caution">
    <text evidence="2">The sequence shown here is derived from an EMBL/GenBank/DDBJ whole genome shotgun (WGS) entry which is preliminary data.</text>
</comment>
<organism evidence="2 3">
    <name type="scientific">Clostridium botulinum</name>
    <dbReference type="NCBI Taxonomy" id="1491"/>
    <lineage>
        <taxon>Bacteria</taxon>
        <taxon>Bacillati</taxon>
        <taxon>Bacillota</taxon>
        <taxon>Clostridia</taxon>
        <taxon>Eubacteriales</taxon>
        <taxon>Clostridiaceae</taxon>
        <taxon>Clostridium</taxon>
    </lineage>
</organism>
<evidence type="ECO:0000313" key="2">
    <source>
        <dbReference type="EMBL" id="NFF01678.1"/>
    </source>
</evidence>
<reference evidence="2 3" key="1">
    <citation type="submission" date="2019-04" db="EMBL/GenBank/DDBJ databases">
        <title>Genome sequencing of Clostridium botulinum Groups I-IV and Clostridium butyricum.</title>
        <authorList>
            <person name="Brunt J."/>
            <person name="Van Vliet A.H.M."/>
            <person name="Stringer S.C."/>
            <person name="Carter A.T."/>
            <person name="Peck M.W."/>
        </authorList>
    </citation>
    <scope>NUCLEOTIDE SEQUENCE [LARGE SCALE GENOMIC DNA]</scope>
    <source>
        <strain evidence="2 3">IFR 18/054</strain>
    </source>
</reference>
<evidence type="ECO:0008006" key="4">
    <source>
        <dbReference type="Google" id="ProtNLM"/>
    </source>
</evidence>
<name>A0A6B4GPH8_CLOBO</name>
<proteinExistence type="predicted"/>
<feature type="binding site" evidence="1">
    <location>
        <position position="340"/>
    </location>
    <ligand>
        <name>Zn(2+)</name>
        <dbReference type="ChEBI" id="CHEBI:29105"/>
    </ligand>
</feature>
<dbReference type="Pfam" id="PF05147">
    <property type="entry name" value="LANC_like"/>
    <property type="match status" value="1"/>
</dbReference>
<feature type="binding site" evidence="1">
    <location>
        <position position="341"/>
    </location>
    <ligand>
        <name>Zn(2+)</name>
        <dbReference type="ChEBI" id="CHEBI:29105"/>
    </ligand>
</feature>
<sequence>MEHILSENIQDQVIIESKKYIEIFIQLYKDKLFNDNEKDNILLLFCEMMNQSYFKEYQNEIEYIITDILNDIKSNLYNDNQKDLSINGMFKGFGNIAFSINILNKKTGDFQEFSSFFNQYLLDYLEKSIVPLKEKKLEVVYYDLIYGFSGVLYYLLDCKNIRNEDNKRKLCNIISYLKYLCQEHYYGKDKVINFHIEKGQKYMRDDENLFPDGYIDFGLAHGMLGVCIALSKAKYLGYEVAGLDEAIKKLYDIYEMFSARDKEVLKYPILLSVKDYANKKANNISLNCGWCYGNIGIVRGMMKVSNYIGLNNKYLYYKEELIKIINNSIESYNLDLPILCHGYASVLAIQINAYRETKDKRFLNNLERNISSVLEEHKILSNLNSKIKDNIYKGYYKNYYKDFCLLEGVGGVILTLMDCINDDMNFNRILMID</sequence>
<evidence type="ECO:0000256" key="1">
    <source>
        <dbReference type="PIRSR" id="PIRSR607822-1"/>
    </source>
</evidence>
<dbReference type="GO" id="GO:0031179">
    <property type="term" value="P:peptide modification"/>
    <property type="evidence" value="ECO:0007669"/>
    <property type="project" value="InterPro"/>
</dbReference>